<evidence type="ECO:0000313" key="7">
    <source>
        <dbReference type="EMBL" id="KAK7054842.1"/>
    </source>
</evidence>
<keyword evidence="3" id="KW-0999">Mitochondrion inner membrane</keyword>
<evidence type="ECO:0000256" key="5">
    <source>
        <dbReference type="ARBA" id="ARBA00023128"/>
    </source>
</evidence>
<evidence type="ECO:0000256" key="3">
    <source>
        <dbReference type="ARBA" id="ARBA00022792"/>
    </source>
</evidence>
<evidence type="ECO:0000256" key="1">
    <source>
        <dbReference type="ARBA" id="ARBA00004443"/>
    </source>
</evidence>
<dbReference type="InterPro" id="IPR018796">
    <property type="entry name" value="COA8"/>
</dbReference>
<comment type="similarity">
    <text evidence="2">Belongs to the COA8 family.</text>
</comment>
<evidence type="ECO:0000313" key="8">
    <source>
        <dbReference type="Proteomes" id="UP001383192"/>
    </source>
</evidence>
<reference evidence="7 8" key="1">
    <citation type="submission" date="2024-01" db="EMBL/GenBank/DDBJ databases">
        <title>A draft genome for a cacao thread blight-causing isolate of Paramarasmius palmivorus.</title>
        <authorList>
            <person name="Baruah I.K."/>
            <person name="Bukari Y."/>
            <person name="Amoako-Attah I."/>
            <person name="Meinhardt L.W."/>
            <person name="Bailey B.A."/>
            <person name="Cohen S.P."/>
        </authorList>
    </citation>
    <scope>NUCLEOTIDE SEQUENCE [LARGE SCALE GENOMIC DNA]</scope>
    <source>
        <strain evidence="7 8">GH-12</strain>
    </source>
</reference>
<dbReference type="GO" id="GO:0005743">
    <property type="term" value="C:mitochondrial inner membrane"/>
    <property type="evidence" value="ECO:0007669"/>
    <property type="project" value="UniProtKB-SubCell"/>
</dbReference>
<dbReference type="AlphaFoldDB" id="A0AAW0DVP3"/>
<comment type="subcellular location">
    <subcellularLocation>
        <location evidence="1">Mitochondrion inner membrane</location>
        <topology evidence="1">Peripheral membrane protein</topology>
        <orientation evidence="1">Matrix side</orientation>
    </subcellularLocation>
</comment>
<name>A0AAW0DVP3_9AGAR</name>
<dbReference type="PANTHER" id="PTHR31107">
    <property type="entry name" value="APOPTOGENIC PROTEIN 1, MITOCHONDRIAL"/>
    <property type="match status" value="1"/>
</dbReference>
<accession>A0AAW0DVP3</accession>
<dbReference type="Pfam" id="PF10231">
    <property type="entry name" value="COA8"/>
    <property type="match status" value="1"/>
</dbReference>
<dbReference type="EMBL" id="JAYKXP010000008">
    <property type="protein sequence ID" value="KAK7054842.1"/>
    <property type="molecule type" value="Genomic_DNA"/>
</dbReference>
<dbReference type="GO" id="GO:0097193">
    <property type="term" value="P:intrinsic apoptotic signaling pathway"/>
    <property type="evidence" value="ECO:0007669"/>
    <property type="project" value="InterPro"/>
</dbReference>
<sequence>MLLALVPPSRPLLARSHRLLHASSRVSRDLIGPPDPISNIRPVIYDDVPTPPPPSLLYHPYSLAEFDPEPTRNESANELHWKLQRKQLDELNHNFWLDSNLRFEGGKKAVLESLPSSASAIDKEHALSEFYKQWLMQEKPRLDEYDRLYRAKNTEVIILAARAKVDRFKSGLAKMVGMS</sequence>
<evidence type="ECO:0000256" key="4">
    <source>
        <dbReference type="ARBA" id="ARBA00022946"/>
    </source>
</evidence>
<keyword evidence="5" id="KW-0496">Mitochondrion</keyword>
<comment type="caution">
    <text evidence="7">The sequence shown here is derived from an EMBL/GenBank/DDBJ whole genome shotgun (WGS) entry which is preliminary data.</text>
</comment>
<keyword evidence="6" id="KW-0472">Membrane</keyword>
<proteinExistence type="inferred from homology"/>
<evidence type="ECO:0000256" key="6">
    <source>
        <dbReference type="ARBA" id="ARBA00023136"/>
    </source>
</evidence>
<keyword evidence="8" id="KW-1185">Reference proteome</keyword>
<keyword evidence="4" id="KW-0809">Transit peptide</keyword>
<dbReference type="Proteomes" id="UP001383192">
    <property type="component" value="Unassembled WGS sequence"/>
</dbReference>
<organism evidence="7 8">
    <name type="scientific">Paramarasmius palmivorus</name>
    <dbReference type="NCBI Taxonomy" id="297713"/>
    <lineage>
        <taxon>Eukaryota</taxon>
        <taxon>Fungi</taxon>
        <taxon>Dikarya</taxon>
        <taxon>Basidiomycota</taxon>
        <taxon>Agaricomycotina</taxon>
        <taxon>Agaricomycetes</taxon>
        <taxon>Agaricomycetidae</taxon>
        <taxon>Agaricales</taxon>
        <taxon>Marasmiineae</taxon>
        <taxon>Marasmiaceae</taxon>
        <taxon>Paramarasmius</taxon>
    </lineage>
</organism>
<evidence type="ECO:0000256" key="2">
    <source>
        <dbReference type="ARBA" id="ARBA00005453"/>
    </source>
</evidence>
<dbReference type="PANTHER" id="PTHR31107:SF2">
    <property type="entry name" value="CYTOCHROME C OXIDASE ASSEMBLY FACTOR 8"/>
    <property type="match status" value="1"/>
</dbReference>
<protein>
    <submittedName>
        <fullName evidence="7">Uncharacterized protein</fullName>
    </submittedName>
</protein>
<gene>
    <name evidence="7" type="ORF">VNI00_003305</name>
</gene>